<evidence type="ECO:0000256" key="1">
    <source>
        <dbReference type="ARBA" id="ARBA00022737"/>
    </source>
</evidence>
<keyword evidence="4" id="KW-1185">Reference proteome</keyword>
<dbReference type="Pfam" id="PF24883">
    <property type="entry name" value="NPHP3_N"/>
    <property type="match status" value="1"/>
</dbReference>
<keyword evidence="1" id="KW-0677">Repeat</keyword>
<protein>
    <recommendedName>
        <fullName evidence="2">Nephrocystin 3-like N-terminal domain-containing protein</fullName>
    </recommendedName>
</protein>
<organism evidence="3 4">
    <name type="scientific">Fusarium piperis</name>
    <dbReference type="NCBI Taxonomy" id="1435070"/>
    <lineage>
        <taxon>Eukaryota</taxon>
        <taxon>Fungi</taxon>
        <taxon>Dikarya</taxon>
        <taxon>Ascomycota</taxon>
        <taxon>Pezizomycotina</taxon>
        <taxon>Sordariomycetes</taxon>
        <taxon>Hypocreomycetidae</taxon>
        <taxon>Hypocreales</taxon>
        <taxon>Nectriaceae</taxon>
        <taxon>Fusarium</taxon>
        <taxon>Fusarium solani species complex</taxon>
    </lineage>
</organism>
<reference evidence="3" key="1">
    <citation type="submission" date="2022-10" db="EMBL/GenBank/DDBJ databases">
        <title>Tapping the CABI collections for fungal endophytes: first genome assemblies for Collariella, Neodidymelliopsis, Ascochyta clinopodiicola, Didymella pomorum, Didymosphaeria variabile, Neocosmospora piperis and Neocucurbitaria cava.</title>
        <authorList>
            <person name="Hill R."/>
        </authorList>
    </citation>
    <scope>NUCLEOTIDE SEQUENCE</scope>
    <source>
        <strain evidence="3">IMI 366586</strain>
    </source>
</reference>
<evidence type="ECO:0000313" key="4">
    <source>
        <dbReference type="Proteomes" id="UP001140502"/>
    </source>
</evidence>
<dbReference type="PANTHER" id="PTHR10039">
    <property type="entry name" value="AMELOGENIN"/>
    <property type="match status" value="1"/>
</dbReference>
<accession>A0A9W8W7V9</accession>
<dbReference type="AlphaFoldDB" id="A0A9W8W7V9"/>
<sequence>MEAAASIAGLIALADLVFRYSIRYAKGCKGARKEVEDLSRETGNLALVLHRLSFVAIRLAETQSSDGTEVPSNITLHHLYECEQLLIRLKKRLGAAESETMSVSRIERFQGHLKWPFSSTETKEILQGLERHKQTIDLALAADSLSSLALLLSRQSATNSTINKVQDVVKEILDIETKIVLDQKRKKVLEFFTKVNSYSEFDTNRRLRQGLTGLWLTQGTDFEEWYTAPGGKMWCSGIPGAGKSVLAAAIIDECLQRNAANPGTALAYFFCTYRNEKTQEPTSILSSLCSQLARQDENAFKILEEYHDELTSERHLQAEASTKKLIKILRKMCSSFHRVYIIVDGLDECGQQAEDSVECLAALLPSPDDETLNLVLLSRDEVPIRIIVGEQFQNVEIEAHTEDLQRYVALELEQRIASRKLRLRDLSLKDEIMTRLVNGAKGMFRWVACQLDHLCELPTDGARRRALDKLPPTLFATYERILTRINDSHEQVQQLVQRTLLMISSPHHLHLSLKQICEAISLQDDQEELLDEDIVDQEEVLRWCGSLVRKSGMSRRGNEVSIEFSHFSVQEYLQGNCLEHPTLTTTRYQKQQTRQSKS</sequence>
<gene>
    <name evidence="3" type="ORF">N0V84_008566</name>
</gene>
<dbReference type="OrthoDB" id="194358at2759"/>
<name>A0A9W8W7V9_9HYPO</name>
<dbReference type="Gene3D" id="3.40.50.300">
    <property type="entry name" value="P-loop containing nucleotide triphosphate hydrolases"/>
    <property type="match status" value="1"/>
</dbReference>
<evidence type="ECO:0000313" key="3">
    <source>
        <dbReference type="EMBL" id="KAJ4315054.1"/>
    </source>
</evidence>
<comment type="caution">
    <text evidence="3">The sequence shown here is derived from an EMBL/GenBank/DDBJ whole genome shotgun (WGS) entry which is preliminary data.</text>
</comment>
<dbReference type="SUPFAM" id="SSF52540">
    <property type="entry name" value="P-loop containing nucleoside triphosphate hydrolases"/>
    <property type="match status" value="1"/>
</dbReference>
<evidence type="ECO:0000259" key="2">
    <source>
        <dbReference type="Pfam" id="PF24883"/>
    </source>
</evidence>
<dbReference type="EMBL" id="JAPEUR010000213">
    <property type="protein sequence ID" value="KAJ4315054.1"/>
    <property type="molecule type" value="Genomic_DNA"/>
</dbReference>
<feature type="domain" description="Nephrocystin 3-like N-terminal" evidence="2">
    <location>
        <begin position="212"/>
        <end position="379"/>
    </location>
</feature>
<dbReference type="InterPro" id="IPR027417">
    <property type="entry name" value="P-loop_NTPase"/>
</dbReference>
<dbReference type="InterPro" id="IPR056884">
    <property type="entry name" value="NPHP3-like_N"/>
</dbReference>
<dbReference type="PANTHER" id="PTHR10039:SF15">
    <property type="entry name" value="NACHT DOMAIN-CONTAINING PROTEIN"/>
    <property type="match status" value="1"/>
</dbReference>
<proteinExistence type="predicted"/>
<dbReference type="Proteomes" id="UP001140502">
    <property type="component" value="Unassembled WGS sequence"/>
</dbReference>